<gene>
    <name evidence="1" type="ORF">DIABBA_LOCUS6972</name>
</gene>
<dbReference type="Proteomes" id="UP001153709">
    <property type="component" value="Chromosome 4"/>
</dbReference>
<name>A0A9N9XC64_DIABA</name>
<dbReference type="EMBL" id="OU898279">
    <property type="protein sequence ID" value="CAG9833583.1"/>
    <property type="molecule type" value="Genomic_DNA"/>
</dbReference>
<evidence type="ECO:0000313" key="2">
    <source>
        <dbReference type="Proteomes" id="UP001153709"/>
    </source>
</evidence>
<evidence type="ECO:0000313" key="1">
    <source>
        <dbReference type="EMBL" id="CAG9833583.1"/>
    </source>
</evidence>
<dbReference type="AlphaFoldDB" id="A0A9N9XC64"/>
<protein>
    <submittedName>
        <fullName evidence="1">Uncharacterized protein</fullName>
    </submittedName>
</protein>
<sequence>MEVKQEISEETSNVKIEYNELDDILLDGFKCEIQEESNRQSTHDTYENLDKKCSICTEIEQHEINPFEENQKTEKG</sequence>
<keyword evidence="2" id="KW-1185">Reference proteome</keyword>
<dbReference type="OrthoDB" id="6791791at2759"/>
<reference evidence="1" key="1">
    <citation type="submission" date="2022-01" db="EMBL/GenBank/DDBJ databases">
        <authorList>
            <person name="King R."/>
        </authorList>
    </citation>
    <scope>NUCLEOTIDE SEQUENCE</scope>
</reference>
<organism evidence="1 2">
    <name type="scientific">Diabrotica balteata</name>
    <name type="common">Banded cucumber beetle</name>
    <dbReference type="NCBI Taxonomy" id="107213"/>
    <lineage>
        <taxon>Eukaryota</taxon>
        <taxon>Metazoa</taxon>
        <taxon>Ecdysozoa</taxon>
        <taxon>Arthropoda</taxon>
        <taxon>Hexapoda</taxon>
        <taxon>Insecta</taxon>
        <taxon>Pterygota</taxon>
        <taxon>Neoptera</taxon>
        <taxon>Endopterygota</taxon>
        <taxon>Coleoptera</taxon>
        <taxon>Polyphaga</taxon>
        <taxon>Cucujiformia</taxon>
        <taxon>Chrysomeloidea</taxon>
        <taxon>Chrysomelidae</taxon>
        <taxon>Galerucinae</taxon>
        <taxon>Diabroticina</taxon>
        <taxon>Diabroticites</taxon>
        <taxon>Diabrotica</taxon>
    </lineage>
</organism>
<proteinExistence type="predicted"/>
<accession>A0A9N9XC64</accession>